<feature type="transmembrane region" description="Helical" evidence="1">
    <location>
        <begin position="374"/>
        <end position="393"/>
    </location>
</feature>
<dbReference type="RefSeq" id="WP_207553088.1">
    <property type="nucleotide sequence ID" value="NZ_CP071591.1"/>
</dbReference>
<feature type="transmembrane region" description="Helical" evidence="1">
    <location>
        <begin position="309"/>
        <end position="334"/>
    </location>
</feature>
<evidence type="ECO:0000313" key="3">
    <source>
        <dbReference type="Proteomes" id="UP000663067"/>
    </source>
</evidence>
<keyword evidence="1" id="KW-0812">Transmembrane</keyword>
<reference evidence="2 3" key="1">
    <citation type="submission" date="2021-03" db="EMBL/GenBank/DDBJ databases">
        <title>Genome sequencing of Bifidobacterium imperatoris JCM 32708.</title>
        <authorList>
            <person name="Kim J."/>
        </authorList>
    </citation>
    <scope>NUCLEOTIDE SEQUENCE [LARGE SCALE GENOMIC DNA]</scope>
    <source>
        <strain evidence="2 3">JCM 32708</strain>
    </source>
</reference>
<evidence type="ECO:0000256" key="1">
    <source>
        <dbReference type="SAM" id="Phobius"/>
    </source>
</evidence>
<name>A0ABX7S236_9BIFI</name>
<feature type="transmembrane region" description="Helical" evidence="1">
    <location>
        <begin position="111"/>
        <end position="130"/>
    </location>
</feature>
<proteinExistence type="predicted"/>
<feature type="transmembrane region" description="Helical" evidence="1">
    <location>
        <begin position="209"/>
        <end position="229"/>
    </location>
</feature>
<sequence length="457" mass="51179">MRLDLDRLRKANESKTCIVVAWVCSVAITLASLLPVVRAEGDDTNFAKWIREAASPAYWVWERYLGWSGRVFSESVAAVFIPLNQMWWRVADALMVALLVYSIIRLASEHITVMSVLMGYAGIWLIAPSIMLNSVYWVAGSFAYLWPASLAFFSSTLLMRIYKGESVRHWGWYIPVAFLASLGVEQVGLCLCAFGLLTVISWWIRNKKISVPALVFALVTGVGVVIEMISPGSHLRTISETKNWYPEFTTLPLHSKIARGVIWQFSYTANYMLLIIAVFIIGLLVVTAQRRHFTEEELSSSNDVEGNQWVSFLSRVAMGVAAALLAVLACMDLIQIRAFLMSFDSGLGKASSLVFWTILLVSLVIVVLCCAKSRLLIAFILLAGIAASAVMYFSPTIYASGPRSMFISSLLFITVLQFIREWYPNKFWYWIIGVPAVLNFLHFVCTVWGNFSLSLFG</sequence>
<evidence type="ECO:0000313" key="2">
    <source>
        <dbReference type="EMBL" id="QSY58255.1"/>
    </source>
</evidence>
<dbReference type="Proteomes" id="UP000663067">
    <property type="component" value="Chromosome"/>
</dbReference>
<feature type="transmembrane region" description="Helical" evidence="1">
    <location>
        <begin position="136"/>
        <end position="158"/>
    </location>
</feature>
<gene>
    <name evidence="2" type="ORF">BLI708_02835</name>
</gene>
<feature type="transmembrane region" description="Helical" evidence="1">
    <location>
        <begin position="170"/>
        <end position="203"/>
    </location>
</feature>
<protein>
    <submittedName>
        <fullName evidence="2">Uncharacterized protein</fullName>
    </submittedName>
</protein>
<dbReference type="EMBL" id="CP071591">
    <property type="protein sequence ID" value="QSY58255.1"/>
    <property type="molecule type" value="Genomic_DNA"/>
</dbReference>
<feature type="transmembrane region" description="Helical" evidence="1">
    <location>
        <begin position="405"/>
        <end position="423"/>
    </location>
</feature>
<feature type="transmembrane region" description="Helical" evidence="1">
    <location>
        <begin position="429"/>
        <end position="451"/>
    </location>
</feature>
<organism evidence="2 3">
    <name type="scientific">Bifidobacterium imperatoris</name>
    <dbReference type="NCBI Taxonomy" id="2020965"/>
    <lineage>
        <taxon>Bacteria</taxon>
        <taxon>Bacillati</taxon>
        <taxon>Actinomycetota</taxon>
        <taxon>Actinomycetes</taxon>
        <taxon>Bifidobacteriales</taxon>
        <taxon>Bifidobacteriaceae</taxon>
        <taxon>Bifidobacterium</taxon>
    </lineage>
</organism>
<keyword evidence="3" id="KW-1185">Reference proteome</keyword>
<keyword evidence="1" id="KW-1133">Transmembrane helix</keyword>
<accession>A0ABX7S236</accession>
<dbReference type="InterPro" id="IPR045691">
    <property type="entry name" value="DUF6056"/>
</dbReference>
<feature type="transmembrane region" description="Helical" evidence="1">
    <location>
        <begin position="346"/>
        <end position="368"/>
    </location>
</feature>
<dbReference type="Pfam" id="PF19528">
    <property type="entry name" value="DUF6056"/>
    <property type="match status" value="1"/>
</dbReference>
<feature type="transmembrane region" description="Helical" evidence="1">
    <location>
        <begin position="269"/>
        <end position="289"/>
    </location>
</feature>
<keyword evidence="1" id="KW-0472">Membrane</keyword>